<dbReference type="EMBL" id="JMCC02000007">
    <property type="protein sequence ID" value="KIG19005.1"/>
    <property type="molecule type" value="Genomic_DNA"/>
</dbReference>
<evidence type="ECO:0000256" key="1">
    <source>
        <dbReference type="SAM" id="MobiDB-lite"/>
    </source>
</evidence>
<dbReference type="AlphaFoldDB" id="A0A0C2DC16"/>
<name>A0A0C2DC16_9BACT</name>
<sequence>MPGAEAYVPGEPTAGARDDKAERQRFLDAIAEGIADADAGRVHTHAEVVARMRARFAARSK</sequence>
<reference evidence="2 3" key="1">
    <citation type="submission" date="2014-12" db="EMBL/GenBank/DDBJ databases">
        <title>Genome assembly of Enhygromyxa salina DSM 15201.</title>
        <authorList>
            <person name="Sharma G."/>
            <person name="Subramanian S."/>
        </authorList>
    </citation>
    <scope>NUCLEOTIDE SEQUENCE [LARGE SCALE GENOMIC DNA]</scope>
    <source>
        <strain evidence="2 3">DSM 15201</strain>
    </source>
</reference>
<evidence type="ECO:0000313" key="2">
    <source>
        <dbReference type="EMBL" id="KIG19005.1"/>
    </source>
</evidence>
<feature type="region of interest" description="Disordered" evidence="1">
    <location>
        <begin position="1"/>
        <end position="21"/>
    </location>
</feature>
<protein>
    <submittedName>
        <fullName evidence="2">Uncharacterized protein</fullName>
    </submittedName>
</protein>
<comment type="caution">
    <text evidence="2">The sequence shown here is derived from an EMBL/GenBank/DDBJ whole genome shotgun (WGS) entry which is preliminary data.</text>
</comment>
<organism evidence="2 3">
    <name type="scientific">Enhygromyxa salina</name>
    <dbReference type="NCBI Taxonomy" id="215803"/>
    <lineage>
        <taxon>Bacteria</taxon>
        <taxon>Pseudomonadati</taxon>
        <taxon>Myxococcota</taxon>
        <taxon>Polyangia</taxon>
        <taxon>Nannocystales</taxon>
        <taxon>Nannocystaceae</taxon>
        <taxon>Enhygromyxa</taxon>
    </lineage>
</organism>
<proteinExistence type="predicted"/>
<accession>A0A0C2DC16</accession>
<evidence type="ECO:0000313" key="3">
    <source>
        <dbReference type="Proteomes" id="UP000031599"/>
    </source>
</evidence>
<dbReference type="RefSeq" id="WP_052546565.1">
    <property type="nucleotide sequence ID" value="NZ_JMCC02000007.1"/>
</dbReference>
<dbReference type="Proteomes" id="UP000031599">
    <property type="component" value="Unassembled WGS sequence"/>
</dbReference>
<gene>
    <name evidence="2" type="ORF">DB30_06616</name>
</gene>